<dbReference type="Proteomes" id="UP000322553">
    <property type="component" value="Chromosome"/>
</dbReference>
<name>A0A1S1NRG6_9GAMM</name>
<organism evidence="1 2">
    <name type="scientific">Kushneria phosphatilytica</name>
    <dbReference type="NCBI Taxonomy" id="657387"/>
    <lineage>
        <taxon>Bacteria</taxon>
        <taxon>Pseudomonadati</taxon>
        <taxon>Pseudomonadota</taxon>
        <taxon>Gammaproteobacteria</taxon>
        <taxon>Oceanospirillales</taxon>
        <taxon>Halomonadaceae</taxon>
        <taxon>Kushneria</taxon>
    </lineage>
</organism>
<proteinExistence type="predicted"/>
<evidence type="ECO:0000313" key="1">
    <source>
        <dbReference type="EMBL" id="QEL09992.1"/>
    </source>
</evidence>
<evidence type="ECO:0000313" key="2">
    <source>
        <dbReference type="Proteomes" id="UP000322553"/>
    </source>
</evidence>
<dbReference type="KEGG" id="kuy:FY550_01815"/>
<dbReference type="OrthoDB" id="9958606at2"/>
<gene>
    <name evidence="1" type="ORF">FY550_01815</name>
</gene>
<reference evidence="1 2" key="1">
    <citation type="submission" date="2019-08" db="EMBL/GenBank/DDBJ databases">
        <title>Complete genome sequence of Kushneria sp. YCWA18, a halophilic phosphate-solubilizing bacterium isolated from Daqiao saltern in China.</title>
        <authorList>
            <person name="Du G.-X."/>
            <person name="Qu L.-Y."/>
        </authorList>
    </citation>
    <scope>NUCLEOTIDE SEQUENCE [LARGE SCALE GENOMIC DNA]</scope>
    <source>
        <strain evidence="1 2">YCWA18</strain>
    </source>
</reference>
<keyword evidence="2" id="KW-1185">Reference proteome</keyword>
<sequence>MKRTLYHLIQQTLDRLFRQPPEDDGSTAKPVFDGIWLLMALLIGLPVVFQAVSMPRPLGTLIVIILAVMNLVAGLHLYLVRRAGRTRHK</sequence>
<dbReference type="RefSeq" id="WP_070981148.1">
    <property type="nucleotide sequence ID" value="NZ_CP043420.1"/>
</dbReference>
<dbReference type="EMBL" id="CP043420">
    <property type="protein sequence ID" value="QEL09992.1"/>
    <property type="molecule type" value="Genomic_DNA"/>
</dbReference>
<accession>A0A1S1NRG6</accession>
<dbReference type="AlphaFoldDB" id="A0A1S1NRG6"/>
<protein>
    <submittedName>
        <fullName evidence="1">Uncharacterized protein</fullName>
    </submittedName>
</protein>